<reference evidence="2" key="1">
    <citation type="journal article" date="2017" name="Nat. Ecol. Evol.">
        <title>Genome expansion and lineage-specific genetic innovations in the forest pathogenic fungi Armillaria.</title>
        <authorList>
            <person name="Sipos G."/>
            <person name="Prasanna A.N."/>
            <person name="Walter M.C."/>
            <person name="O'Connor E."/>
            <person name="Balint B."/>
            <person name="Krizsan K."/>
            <person name="Kiss B."/>
            <person name="Hess J."/>
            <person name="Varga T."/>
            <person name="Slot J."/>
            <person name="Riley R."/>
            <person name="Boka B."/>
            <person name="Rigling D."/>
            <person name="Barry K."/>
            <person name="Lee J."/>
            <person name="Mihaltcheva S."/>
            <person name="LaButti K."/>
            <person name="Lipzen A."/>
            <person name="Waldron R."/>
            <person name="Moloney N.M."/>
            <person name="Sperisen C."/>
            <person name="Kredics L."/>
            <person name="Vagvoelgyi C."/>
            <person name="Patrignani A."/>
            <person name="Fitzpatrick D."/>
            <person name="Nagy I."/>
            <person name="Doyle S."/>
            <person name="Anderson J.B."/>
            <person name="Grigoriev I.V."/>
            <person name="Gueldener U."/>
            <person name="Muensterkoetter M."/>
            <person name="Nagy L.G."/>
        </authorList>
    </citation>
    <scope>NUCLEOTIDE SEQUENCE [LARGE SCALE GENOMIC DNA]</scope>
    <source>
        <strain evidence="2">C18/9</strain>
    </source>
</reference>
<evidence type="ECO:0000313" key="2">
    <source>
        <dbReference type="Proteomes" id="UP000219338"/>
    </source>
</evidence>
<proteinExistence type="predicted"/>
<dbReference type="EMBL" id="FUEG01000008">
    <property type="protein sequence ID" value="SJL07818.1"/>
    <property type="molecule type" value="Genomic_DNA"/>
</dbReference>
<gene>
    <name evidence="1" type="ORF">ARMOST_11170</name>
</gene>
<name>A0A284RGE6_ARMOS</name>
<protein>
    <submittedName>
        <fullName evidence="1">Uncharacterized protein</fullName>
    </submittedName>
</protein>
<dbReference type="AlphaFoldDB" id="A0A284RGE6"/>
<evidence type="ECO:0000313" key="1">
    <source>
        <dbReference type="EMBL" id="SJL07818.1"/>
    </source>
</evidence>
<sequence>MRREVFASETKFLNHTAKSHGRNGSQPVEFSIFLPQGRGFNTILFNRAVYQLQICQKNGTDQGILIGKHWRHFFRVKKTMYNGLCSADLQRPGLIFGGGLSLSQNSISNASARTDAKSTCPVELAVVELCVDQPRNYQI</sequence>
<dbReference type="Proteomes" id="UP000219338">
    <property type="component" value="Unassembled WGS sequence"/>
</dbReference>
<organism evidence="1 2">
    <name type="scientific">Armillaria ostoyae</name>
    <name type="common">Armillaria root rot fungus</name>
    <dbReference type="NCBI Taxonomy" id="47428"/>
    <lineage>
        <taxon>Eukaryota</taxon>
        <taxon>Fungi</taxon>
        <taxon>Dikarya</taxon>
        <taxon>Basidiomycota</taxon>
        <taxon>Agaricomycotina</taxon>
        <taxon>Agaricomycetes</taxon>
        <taxon>Agaricomycetidae</taxon>
        <taxon>Agaricales</taxon>
        <taxon>Marasmiineae</taxon>
        <taxon>Physalacriaceae</taxon>
        <taxon>Armillaria</taxon>
    </lineage>
</organism>
<accession>A0A284RGE6</accession>
<keyword evidence="2" id="KW-1185">Reference proteome</keyword>